<evidence type="ECO:0000313" key="3">
    <source>
        <dbReference type="Proteomes" id="UP000614601"/>
    </source>
</evidence>
<dbReference type="OrthoDB" id="10422502at2759"/>
<dbReference type="EMBL" id="CAJFCW020000003">
    <property type="protein sequence ID" value="CAG9101193.1"/>
    <property type="molecule type" value="Genomic_DNA"/>
</dbReference>
<evidence type="ECO:0000256" key="1">
    <source>
        <dbReference type="SAM" id="SignalP"/>
    </source>
</evidence>
<keyword evidence="1" id="KW-0732">Signal</keyword>
<dbReference type="EMBL" id="CAJFDH010000003">
    <property type="protein sequence ID" value="CAD5213601.1"/>
    <property type="molecule type" value="Genomic_DNA"/>
</dbReference>
<sequence>MNTIAVSLTLCLCLVAANSQGLYPDRFYVPKPLGMPDNRADLSSESQDTYRPNRVYPLFKRGAVESSPDFQVKRMYVARIGKRQVYRTRIGK</sequence>
<keyword evidence="3" id="KW-1185">Reference proteome</keyword>
<comment type="caution">
    <text evidence="2">The sequence shown here is derived from an EMBL/GenBank/DDBJ whole genome shotgun (WGS) entry which is preliminary data.</text>
</comment>
<dbReference type="Proteomes" id="UP000783686">
    <property type="component" value="Unassembled WGS sequence"/>
</dbReference>
<feature type="signal peptide" evidence="1">
    <location>
        <begin position="1"/>
        <end position="19"/>
    </location>
</feature>
<accession>A0A811KBU6</accession>
<evidence type="ECO:0000313" key="2">
    <source>
        <dbReference type="EMBL" id="CAD5213601.1"/>
    </source>
</evidence>
<protein>
    <submittedName>
        <fullName evidence="2">Uncharacterized protein</fullName>
    </submittedName>
</protein>
<gene>
    <name evidence="2" type="ORF">BOKJ2_LOCUS5174</name>
</gene>
<dbReference type="Proteomes" id="UP000614601">
    <property type="component" value="Unassembled WGS sequence"/>
</dbReference>
<proteinExistence type="predicted"/>
<name>A0A811KBU6_9BILA</name>
<organism evidence="2 3">
    <name type="scientific">Bursaphelenchus okinawaensis</name>
    <dbReference type="NCBI Taxonomy" id="465554"/>
    <lineage>
        <taxon>Eukaryota</taxon>
        <taxon>Metazoa</taxon>
        <taxon>Ecdysozoa</taxon>
        <taxon>Nematoda</taxon>
        <taxon>Chromadorea</taxon>
        <taxon>Rhabditida</taxon>
        <taxon>Tylenchina</taxon>
        <taxon>Tylenchomorpha</taxon>
        <taxon>Aphelenchoidea</taxon>
        <taxon>Aphelenchoididae</taxon>
        <taxon>Bursaphelenchus</taxon>
    </lineage>
</organism>
<feature type="chain" id="PRO_5035681580" evidence="1">
    <location>
        <begin position="20"/>
        <end position="92"/>
    </location>
</feature>
<reference evidence="2" key="1">
    <citation type="submission" date="2020-09" db="EMBL/GenBank/DDBJ databases">
        <authorList>
            <person name="Kikuchi T."/>
        </authorList>
    </citation>
    <scope>NUCLEOTIDE SEQUENCE</scope>
    <source>
        <strain evidence="2">SH1</strain>
    </source>
</reference>
<dbReference type="AlphaFoldDB" id="A0A811KBU6"/>